<protein>
    <submittedName>
        <fullName evidence="2">Uncharacterized protein</fullName>
    </submittedName>
</protein>
<organism evidence="2 3">
    <name type="scientific">Janibacter indicus</name>
    <dbReference type="NCBI Taxonomy" id="857417"/>
    <lineage>
        <taxon>Bacteria</taxon>
        <taxon>Bacillati</taxon>
        <taxon>Actinomycetota</taxon>
        <taxon>Actinomycetes</taxon>
        <taxon>Micrococcales</taxon>
        <taxon>Intrasporangiaceae</taxon>
        <taxon>Janibacter</taxon>
    </lineage>
</organism>
<dbReference type="KEGG" id="jte:ASJ30_11940"/>
<gene>
    <name evidence="2" type="ORF">ASJ30_11940</name>
</gene>
<dbReference type="Proteomes" id="UP000182938">
    <property type="component" value="Chromosome"/>
</dbReference>
<feature type="chain" id="PRO_5012882605" evidence="1">
    <location>
        <begin position="29"/>
        <end position="237"/>
    </location>
</feature>
<keyword evidence="1" id="KW-0732">Signal</keyword>
<keyword evidence="3" id="KW-1185">Reference proteome</keyword>
<proteinExistence type="predicted"/>
<dbReference type="AlphaFoldDB" id="A0A1L3MIP1"/>
<sequence>MKHVRTTTTTTAITLALAATGFAGSAQAAGSGGSAGPNACEGKGSGCVIVSRADVDGDGRSDSVAQTHWGATAEGGDKITTRVHTADGERLQIVTDTQRRMGRDAFFGAAKIDGEAGYELVTKTDLGAHTAYSQVLTYRDGRLTTLKDPRSRYRWVTDGSVWSSVGYKRTTTSTGAVKVIASEAARPANGGAFRQTLYSAQWKNGGWQRLGLLTRTVSASTAGEWSGWNIPYLPSGI</sequence>
<reference evidence="2 3" key="1">
    <citation type="submission" date="2015-11" db="EMBL/GenBank/DDBJ databases">
        <authorList>
            <person name="Zhang Y."/>
            <person name="Guo Z."/>
        </authorList>
    </citation>
    <scope>NUCLEOTIDE SEQUENCE [LARGE SCALE GENOMIC DNA]</scope>
    <source>
        <strain evidence="2 3">YFY001</strain>
    </source>
</reference>
<name>A0A1L3MIP1_9MICO</name>
<evidence type="ECO:0000313" key="2">
    <source>
        <dbReference type="EMBL" id="APH02150.1"/>
    </source>
</evidence>
<dbReference type="EMBL" id="CP013290">
    <property type="protein sequence ID" value="APH02150.1"/>
    <property type="molecule type" value="Genomic_DNA"/>
</dbReference>
<accession>A0A1L3MIP1</accession>
<evidence type="ECO:0000256" key="1">
    <source>
        <dbReference type="SAM" id="SignalP"/>
    </source>
</evidence>
<evidence type="ECO:0000313" key="3">
    <source>
        <dbReference type="Proteomes" id="UP000182938"/>
    </source>
</evidence>
<feature type="signal peptide" evidence="1">
    <location>
        <begin position="1"/>
        <end position="28"/>
    </location>
</feature>